<feature type="transmembrane region" description="Helical" evidence="1">
    <location>
        <begin position="12"/>
        <end position="31"/>
    </location>
</feature>
<accession>W8F2N8</accession>
<gene>
    <name evidence="2" type="ORF">Hsw_1251</name>
</gene>
<reference evidence="2 3" key="1">
    <citation type="submission" date="2014-01" db="EMBL/GenBank/DDBJ databases">
        <title>Complete genome sequence of ionizing-radiation resistance bacterium Hymenobacter swuensis DY53.</title>
        <authorList>
            <person name="Jung J.-H."/>
            <person name="Jeong S.-W."/>
            <person name="Joe M.-H."/>
            <person name="Cho y.-j."/>
            <person name="Kim M.-K."/>
            <person name="Lim S.-Y."/>
        </authorList>
    </citation>
    <scope>NUCLEOTIDE SEQUENCE [LARGE SCALE GENOMIC DNA]</scope>
    <source>
        <strain evidence="2 3">DY53</strain>
    </source>
</reference>
<proteinExistence type="predicted"/>
<dbReference type="AlphaFoldDB" id="W8F2N8"/>
<evidence type="ECO:0000256" key="1">
    <source>
        <dbReference type="SAM" id="Phobius"/>
    </source>
</evidence>
<evidence type="ECO:0000313" key="3">
    <source>
        <dbReference type="Proteomes" id="UP000019423"/>
    </source>
</evidence>
<keyword evidence="1" id="KW-0472">Membrane</keyword>
<dbReference type="EMBL" id="CP007145">
    <property type="protein sequence ID" value="AHJ96846.1"/>
    <property type="molecule type" value="Genomic_DNA"/>
</dbReference>
<dbReference type="HOGENOM" id="CLU_2699712_0_0_10"/>
<keyword evidence="3" id="KW-1185">Reference proteome</keyword>
<keyword evidence="1" id="KW-0812">Transmembrane</keyword>
<dbReference type="KEGG" id="hsw:Hsw_1251"/>
<evidence type="ECO:0000313" key="2">
    <source>
        <dbReference type="EMBL" id="AHJ96846.1"/>
    </source>
</evidence>
<keyword evidence="1" id="KW-1133">Transmembrane helix</keyword>
<dbReference type="STRING" id="1227739.Hsw_1251"/>
<sequence>MSGAGLCVGVSARRIAALISLIFSVLPRPIIQRCCQEAGAPPPKEPVCHPLSLLLYAVVAAVLGFVLWQQWQA</sequence>
<name>W8F2N8_9BACT</name>
<dbReference type="PATRIC" id="fig|1227739.3.peg.1490"/>
<protein>
    <submittedName>
        <fullName evidence="2">Uncharacterized protein</fullName>
    </submittedName>
</protein>
<feature type="transmembrane region" description="Helical" evidence="1">
    <location>
        <begin position="51"/>
        <end position="68"/>
    </location>
</feature>
<organism evidence="2 3">
    <name type="scientific">Hymenobacter swuensis DY53</name>
    <dbReference type="NCBI Taxonomy" id="1227739"/>
    <lineage>
        <taxon>Bacteria</taxon>
        <taxon>Pseudomonadati</taxon>
        <taxon>Bacteroidota</taxon>
        <taxon>Cytophagia</taxon>
        <taxon>Cytophagales</taxon>
        <taxon>Hymenobacteraceae</taxon>
        <taxon>Hymenobacter</taxon>
    </lineage>
</organism>
<dbReference type="Proteomes" id="UP000019423">
    <property type="component" value="Chromosome"/>
</dbReference>